<dbReference type="Proteomes" id="UP000242180">
    <property type="component" value="Unassembled WGS sequence"/>
</dbReference>
<dbReference type="OrthoDB" id="2291065at2759"/>
<dbReference type="InterPro" id="IPR036020">
    <property type="entry name" value="WW_dom_sf"/>
</dbReference>
<feature type="region of interest" description="Disordered" evidence="1">
    <location>
        <begin position="124"/>
        <end position="339"/>
    </location>
</feature>
<feature type="compositionally biased region" description="Basic and acidic residues" evidence="1">
    <location>
        <begin position="253"/>
        <end position="266"/>
    </location>
</feature>
<feature type="compositionally biased region" description="Polar residues" evidence="1">
    <location>
        <begin position="133"/>
        <end position="154"/>
    </location>
</feature>
<organism evidence="3 4">
    <name type="scientific">Syncephalastrum racemosum</name>
    <name type="common">Filamentous fungus</name>
    <dbReference type="NCBI Taxonomy" id="13706"/>
    <lineage>
        <taxon>Eukaryota</taxon>
        <taxon>Fungi</taxon>
        <taxon>Fungi incertae sedis</taxon>
        <taxon>Mucoromycota</taxon>
        <taxon>Mucoromycotina</taxon>
        <taxon>Mucoromycetes</taxon>
        <taxon>Mucorales</taxon>
        <taxon>Syncephalastraceae</taxon>
        <taxon>Syncephalastrum</taxon>
    </lineage>
</organism>
<evidence type="ECO:0000313" key="4">
    <source>
        <dbReference type="Proteomes" id="UP000242180"/>
    </source>
</evidence>
<feature type="compositionally biased region" description="Low complexity" evidence="1">
    <location>
        <begin position="237"/>
        <end position="251"/>
    </location>
</feature>
<dbReference type="PROSITE" id="PS50020">
    <property type="entry name" value="WW_DOMAIN_2"/>
    <property type="match status" value="1"/>
</dbReference>
<feature type="compositionally biased region" description="Pro residues" evidence="1">
    <location>
        <begin position="299"/>
        <end position="309"/>
    </location>
</feature>
<keyword evidence="4" id="KW-1185">Reference proteome</keyword>
<dbReference type="Pfam" id="PF00397">
    <property type="entry name" value="WW"/>
    <property type="match status" value="1"/>
</dbReference>
<evidence type="ECO:0000256" key="1">
    <source>
        <dbReference type="SAM" id="MobiDB-lite"/>
    </source>
</evidence>
<feature type="compositionally biased region" description="Basic and acidic residues" evidence="1">
    <location>
        <begin position="54"/>
        <end position="65"/>
    </location>
</feature>
<protein>
    <recommendedName>
        <fullName evidence="2">WW domain-containing protein</fullName>
    </recommendedName>
</protein>
<evidence type="ECO:0000313" key="3">
    <source>
        <dbReference type="EMBL" id="ORZ02868.1"/>
    </source>
</evidence>
<dbReference type="InParanoid" id="A0A1X2HUU9"/>
<feature type="domain" description="WW" evidence="2">
    <location>
        <begin position="174"/>
        <end position="207"/>
    </location>
</feature>
<feature type="region of interest" description="Disordered" evidence="1">
    <location>
        <begin position="1"/>
        <end position="108"/>
    </location>
</feature>
<gene>
    <name evidence="3" type="ORF">BCR43DRAFT_500846</name>
</gene>
<dbReference type="SUPFAM" id="SSF51045">
    <property type="entry name" value="WW domain"/>
    <property type="match status" value="1"/>
</dbReference>
<dbReference type="InterPro" id="IPR001202">
    <property type="entry name" value="WW_dom"/>
</dbReference>
<sequence length="339" mass="37652">MATKRTRPLPDEATPRRKESRLSDGPKPGADEQSSSRHVAPTPGCDSPTTGSTCDKKEGPTDKLQHSPSPSSPSSSPTPAPPEPVVEVIKETVIALEADEEEERAMSDMLPRIDYPLLPIVKKDERQMENKSNHSYHATTSSSSDKTRSNTNAATDGKHDSHAGEKGEKKNMEVDLPHPWRETKSSKGKIYYFNPETGAAVWDRPSPPLSSSPSSSSSAATTAVITTDAESRKRNPSSSTASKHSSSTTFSRVRQDEKRPSDDHYNAYHHGHHDRHRNHYHHDGRYRRPDYSPLRYRYPPAPPSLPPALPVDYRRPSTRDIFPSSGYRDRFSGGGGRRR</sequence>
<accession>A0A1X2HUU9</accession>
<evidence type="ECO:0000259" key="2">
    <source>
        <dbReference type="PROSITE" id="PS50020"/>
    </source>
</evidence>
<name>A0A1X2HUU9_SYNRA</name>
<dbReference type="Gene3D" id="2.20.70.10">
    <property type="match status" value="1"/>
</dbReference>
<dbReference type="CDD" id="cd00201">
    <property type="entry name" value="WW"/>
    <property type="match status" value="1"/>
</dbReference>
<comment type="caution">
    <text evidence="3">The sequence shown here is derived from an EMBL/GenBank/DDBJ whole genome shotgun (WGS) entry which is preliminary data.</text>
</comment>
<feature type="compositionally biased region" description="Basic and acidic residues" evidence="1">
    <location>
        <begin position="281"/>
        <end position="290"/>
    </location>
</feature>
<feature type="compositionally biased region" description="Basic residues" evidence="1">
    <location>
        <begin position="267"/>
        <end position="280"/>
    </location>
</feature>
<reference evidence="3 4" key="1">
    <citation type="submission" date="2016-07" db="EMBL/GenBank/DDBJ databases">
        <title>Pervasive Adenine N6-methylation of Active Genes in Fungi.</title>
        <authorList>
            <consortium name="DOE Joint Genome Institute"/>
            <person name="Mondo S.J."/>
            <person name="Dannebaum R.O."/>
            <person name="Kuo R.C."/>
            <person name="Labutti K."/>
            <person name="Haridas S."/>
            <person name="Kuo A."/>
            <person name="Salamov A."/>
            <person name="Ahrendt S.R."/>
            <person name="Lipzen A."/>
            <person name="Sullivan W."/>
            <person name="Andreopoulos W.B."/>
            <person name="Clum A."/>
            <person name="Lindquist E."/>
            <person name="Daum C."/>
            <person name="Ramamoorthy G.K."/>
            <person name="Gryganskyi A."/>
            <person name="Culley D."/>
            <person name="Magnuson J.K."/>
            <person name="James T.Y."/>
            <person name="O'Malley M.A."/>
            <person name="Stajich J.E."/>
            <person name="Spatafora J.W."/>
            <person name="Visel A."/>
            <person name="Grigoriev I.V."/>
        </authorList>
    </citation>
    <scope>NUCLEOTIDE SEQUENCE [LARGE SCALE GENOMIC DNA]</scope>
    <source>
        <strain evidence="3 4">NRRL 2496</strain>
    </source>
</reference>
<dbReference type="EMBL" id="MCGN01000001">
    <property type="protein sequence ID" value="ORZ02868.1"/>
    <property type="molecule type" value="Genomic_DNA"/>
</dbReference>
<dbReference type="AlphaFoldDB" id="A0A1X2HUU9"/>
<proteinExistence type="predicted"/>
<feature type="compositionally biased region" description="Basic and acidic residues" evidence="1">
    <location>
        <begin position="156"/>
        <end position="185"/>
    </location>
</feature>
<dbReference type="SMART" id="SM00456">
    <property type="entry name" value="WW"/>
    <property type="match status" value="1"/>
</dbReference>
<feature type="compositionally biased region" description="Basic and acidic residues" evidence="1">
    <location>
        <begin position="8"/>
        <end position="24"/>
    </location>
</feature>